<evidence type="ECO:0000256" key="2">
    <source>
        <dbReference type="SAM" id="SignalP"/>
    </source>
</evidence>
<organism evidence="3 4">
    <name type="scientific">Hebeloma cylindrosporum</name>
    <dbReference type="NCBI Taxonomy" id="76867"/>
    <lineage>
        <taxon>Eukaryota</taxon>
        <taxon>Fungi</taxon>
        <taxon>Dikarya</taxon>
        <taxon>Basidiomycota</taxon>
        <taxon>Agaricomycotina</taxon>
        <taxon>Agaricomycetes</taxon>
        <taxon>Agaricomycetidae</taxon>
        <taxon>Agaricales</taxon>
        <taxon>Agaricineae</taxon>
        <taxon>Hymenogastraceae</taxon>
        <taxon>Hebeloma</taxon>
    </lineage>
</organism>
<proteinExistence type="predicted"/>
<evidence type="ECO:0000313" key="4">
    <source>
        <dbReference type="Proteomes" id="UP000053424"/>
    </source>
</evidence>
<dbReference type="OrthoDB" id="3021007at2759"/>
<feature type="region of interest" description="Disordered" evidence="1">
    <location>
        <begin position="94"/>
        <end position="113"/>
    </location>
</feature>
<keyword evidence="4" id="KW-1185">Reference proteome</keyword>
<dbReference type="EMBL" id="KN831770">
    <property type="protein sequence ID" value="KIM46875.1"/>
    <property type="molecule type" value="Genomic_DNA"/>
</dbReference>
<dbReference type="STRING" id="686832.A0A0C3CDM3"/>
<reference evidence="4" key="2">
    <citation type="submission" date="2015-01" db="EMBL/GenBank/DDBJ databases">
        <title>Evolutionary Origins and Diversification of the Mycorrhizal Mutualists.</title>
        <authorList>
            <consortium name="DOE Joint Genome Institute"/>
            <consortium name="Mycorrhizal Genomics Consortium"/>
            <person name="Kohler A."/>
            <person name="Kuo A."/>
            <person name="Nagy L.G."/>
            <person name="Floudas D."/>
            <person name="Copeland A."/>
            <person name="Barry K.W."/>
            <person name="Cichocki N."/>
            <person name="Veneault-Fourrey C."/>
            <person name="LaButti K."/>
            <person name="Lindquist E.A."/>
            <person name="Lipzen A."/>
            <person name="Lundell T."/>
            <person name="Morin E."/>
            <person name="Murat C."/>
            <person name="Riley R."/>
            <person name="Ohm R."/>
            <person name="Sun H."/>
            <person name="Tunlid A."/>
            <person name="Henrissat B."/>
            <person name="Grigoriev I.V."/>
            <person name="Hibbett D.S."/>
            <person name="Martin F."/>
        </authorList>
    </citation>
    <scope>NUCLEOTIDE SEQUENCE [LARGE SCALE GENOMIC DNA]</scope>
    <source>
        <strain evidence="4">h7</strain>
    </source>
</reference>
<accession>A0A0C3CDM3</accession>
<evidence type="ECO:0000256" key="1">
    <source>
        <dbReference type="SAM" id="MobiDB-lite"/>
    </source>
</evidence>
<name>A0A0C3CDM3_HEBCY</name>
<reference evidence="3 4" key="1">
    <citation type="submission" date="2014-04" db="EMBL/GenBank/DDBJ databases">
        <authorList>
            <consortium name="DOE Joint Genome Institute"/>
            <person name="Kuo A."/>
            <person name="Gay G."/>
            <person name="Dore J."/>
            <person name="Kohler A."/>
            <person name="Nagy L.G."/>
            <person name="Floudas D."/>
            <person name="Copeland A."/>
            <person name="Barry K.W."/>
            <person name="Cichocki N."/>
            <person name="Veneault-Fourrey C."/>
            <person name="LaButti K."/>
            <person name="Lindquist E.A."/>
            <person name="Lipzen A."/>
            <person name="Lundell T."/>
            <person name="Morin E."/>
            <person name="Murat C."/>
            <person name="Sun H."/>
            <person name="Tunlid A."/>
            <person name="Henrissat B."/>
            <person name="Grigoriev I.V."/>
            <person name="Hibbett D.S."/>
            <person name="Martin F."/>
            <person name="Nordberg H.P."/>
            <person name="Cantor M.N."/>
            <person name="Hua S.X."/>
        </authorList>
    </citation>
    <scope>NUCLEOTIDE SEQUENCE [LARGE SCALE GENOMIC DNA]</scope>
    <source>
        <strain evidence="4">h7</strain>
    </source>
</reference>
<gene>
    <name evidence="3" type="ORF">M413DRAFT_23206</name>
</gene>
<feature type="signal peptide" evidence="2">
    <location>
        <begin position="1"/>
        <end position="17"/>
    </location>
</feature>
<feature type="region of interest" description="Disordered" evidence="1">
    <location>
        <begin position="125"/>
        <end position="161"/>
    </location>
</feature>
<feature type="compositionally biased region" description="Polar residues" evidence="1">
    <location>
        <begin position="125"/>
        <end position="135"/>
    </location>
</feature>
<feature type="chain" id="PRO_5002173122" description="PPPDE domain-containing protein" evidence="2">
    <location>
        <begin position="18"/>
        <end position="429"/>
    </location>
</feature>
<feature type="region of interest" description="Disordered" evidence="1">
    <location>
        <begin position="352"/>
        <end position="407"/>
    </location>
</feature>
<protein>
    <recommendedName>
        <fullName evidence="5">PPPDE domain-containing protein</fullName>
    </recommendedName>
</protein>
<sequence length="429" mass="47752">MPFKLRLLQFFRPLLRAFGMSDTASNSPESLFFPNLPTNVNGYVLQVSADLKVQKNMFRVKKVFLLKQLSQTSQHEYFTAVVEHPDGRDRFVSFERSGRHPSSEPQPKAPLNGVKKVFSKSDSALAGTTATQNIHSSEPPPQPEPIVVESPDPISPPVPKKRNILHRASASVSSALSVSSSSLSSPSASLSNSNSRNSSGVASLDSCFRAGEALDIVRVHPQLAQHPKDQIMGTLSLESPGLRPVYLHELAVLAQTIHNSNSCYRLFSSNCYWYAGMMMDVLGRRVNSKMVLAPKSWILVLENSHGDWKGLITVYHAAPEGDVIDVLADFEGNLSKFEADIQAYYEEQDKGEQRLKEAEAAKEEAEAAKEEAEAAKEEERRLKEEERRLKEEERRLKEEAEAALKSERLASAAREKELLEQLRLLQAAK</sequence>
<dbReference type="HOGENOM" id="CLU_616852_0_0_1"/>
<evidence type="ECO:0008006" key="5">
    <source>
        <dbReference type="Google" id="ProtNLM"/>
    </source>
</evidence>
<dbReference type="Proteomes" id="UP000053424">
    <property type="component" value="Unassembled WGS sequence"/>
</dbReference>
<keyword evidence="2" id="KW-0732">Signal</keyword>
<evidence type="ECO:0000313" key="3">
    <source>
        <dbReference type="EMBL" id="KIM46875.1"/>
    </source>
</evidence>
<dbReference type="AlphaFoldDB" id="A0A0C3CDM3"/>